<accession>A0A5B7G616</accession>
<evidence type="ECO:0000313" key="2">
    <source>
        <dbReference type="Proteomes" id="UP000324222"/>
    </source>
</evidence>
<evidence type="ECO:0000313" key="1">
    <source>
        <dbReference type="EMBL" id="MPC52925.1"/>
    </source>
</evidence>
<protein>
    <submittedName>
        <fullName evidence="1">Uncharacterized protein</fullName>
    </submittedName>
</protein>
<dbReference type="Proteomes" id="UP000324222">
    <property type="component" value="Unassembled WGS sequence"/>
</dbReference>
<keyword evidence="2" id="KW-1185">Reference proteome</keyword>
<name>A0A5B7G616_PORTR</name>
<dbReference type="EMBL" id="VSRR010011256">
    <property type="protein sequence ID" value="MPC52925.1"/>
    <property type="molecule type" value="Genomic_DNA"/>
</dbReference>
<organism evidence="1 2">
    <name type="scientific">Portunus trituberculatus</name>
    <name type="common">Swimming crab</name>
    <name type="synonym">Neptunus trituberculatus</name>
    <dbReference type="NCBI Taxonomy" id="210409"/>
    <lineage>
        <taxon>Eukaryota</taxon>
        <taxon>Metazoa</taxon>
        <taxon>Ecdysozoa</taxon>
        <taxon>Arthropoda</taxon>
        <taxon>Crustacea</taxon>
        <taxon>Multicrustacea</taxon>
        <taxon>Malacostraca</taxon>
        <taxon>Eumalacostraca</taxon>
        <taxon>Eucarida</taxon>
        <taxon>Decapoda</taxon>
        <taxon>Pleocyemata</taxon>
        <taxon>Brachyura</taxon>
        <taxon>Eubrachyura</taxon>
        <taxon>Portunoidea</taxon>
        <taxon>Portunidae</taxon>
        <taxon>Portuninae</taxon>
        <taxon>Portunus</taxon>
    </lineage>
</organism>
<proteinExistence type="predicted"/>
<dbReference type="AlphaFoldDB" id="A0A5B7G616"/>
<comment type="caution">
    <text evidence="1">The sequence shown here is derived from an EMBL/GenBank/DDBJ whole genome shotgun (WGS) entry which is preliminary data.</text>
</comment>
<sequence length="64" mass="6898">MSHGGTNKLSVDIDRVVCDPSHHSHYSLVLARHSHAGPASPTPAFHSVPPPPLLRKPWVLSNTS</sequence>
<gene>
    <name evidence="1" type="ORF">E2C01_046806</name>
</gene>
<reference evidence="1 2" key="1">
    <citation type="submission" date="2019-05" db="EMBL/GenBank/DDBJ databases">
        <title>Another draft genome of Portunus trituberculatus and its Hox gene families provides insights of decapod evolution.</title>
        <authorList>
            <person name="Jeong J.-H."/>
            <person name="Song I."/>
            <person name="Kim S."/>
            <person name="Choi T."/>
            <person name="Kim D."/>
            <person name="Ryu S."/>
            <person name="Kim W."/>
        </authorList>
    </citation>
    <scope>NUCLEOTIDE SEQUENCE [LARGE SCALE GENOMIC DNA]</scope>
    <source>
        <tissue evidence="1">Muscle</tissue>
    </source>
</reference>